<evidence type="ECO:0000256" key="2">
    <source>
        <dbReference type="ARBA" id="ARBA00006434"/>
    </source>
</evidence>
<feature type="transmembrane region" description="Helical" evidence="6">
    <location>
        <begin position="334"/>
        <end position="353"/>
    </location>
</feature>
<accession>A0A381TBH6</accession>
<feature type="transmembrane region" description="Helical" evidence="6">
    <location>
        <begin position="27"/>
        <end position="47"/>
    </location>
</feature>
<keyword evidence="4 6" id="KW-1133">Transmembrane helix</keyword>
<comment type="subcellular location">
    <subcellularLocation>
        <location evidence="1">Membrane</location>
        <topology evidence="1">Multi-pass membrane protein</topology>
    </subcellularLocation>
</comment>
<feature type="transmembrane region" description="Helical" evidence="6">
    <location>
        <begin position="131"/>
        <end position="153"/>
    </location>
</feature>
<dbReference type="InterPro" id="IPR001734">
    <property type="entry name" value="Na/solute_symporter"/>
</dbReference>
<gene>
    <name evidence="7" type="ORF">METZ01_LOCUS66314</name>
</gene>
<dbReference type="GO" id="GO:0005886">
    <property type="term" value="C:plasma membrane"/>
    <property type="evidence" value="ECO:0007669"/>
    <property type="project" value="TreeGrafter"/>
</dbReference>
<evidence type="ECO:0000256" key="3">
    <source>
        <dbReference type="ARBA" id="ARBA00022692"/>
    </source>
</evidence>
<dbReference type="Pfam" id="PF00474">
    <property type="entry name" value="SSF"/>
    <property type="match status" value="1"/>
</dbReference>
<dbReference type="AlphaFoldDB" id="A0A381TBH6"/>
<keyword evidence="3 6" id="KW-0812">Transmembrane</keyword>
<reference evidence="7" key="1">
    <citation type="submission" date="2018-05" db="EMBL/GenBank/DDBJ databases">
        <authorList>
            <person name="Lanie J.A."/>
            <person name="Ng W.-L."/>
            <person name="Kazmierczak K.M."/>
            <person name="Andrzejewski T.M."/>
            <person name="Davidsen T.M."/>
            <person name="Wayne K.J."/>
            <person name="Tettelin H."/>
            <person name="Glass J.I."/>
            <person name="Rusch D."/>
            <person name="Podicherti R."/>
            <person name="Tsui H.-C.T."/>
            <person name="Winkler M.E."/>
        </authorList>
    </citation>
    <scope>NUCLEOTIDE SEQUENCE</scope>
</reference>
<dbReference type="InterPro" id="IPR038377">
    <property type="entry name" value="Na/Glc_symporter_sf"/>
</dbReference>
<feature type="transmembrane region" description="Helical" evidence="6">
    <location>
        <begin position="392"/>
        <end position="410"/>
    </location>
</feature>
<evidence type="ECO:0000313" key="7">
    <source>
        <dbReference type="EMBL" id="SVA13460.1"/>
    </source>
</evidence>
<comment type="similarity">
    <text evidence="2">Belongs to the sodium:solute symporter (SSF) (TC 2.A.21) family.</text>
</comment>
<dbReference type="PANTHER" id="PTHR11819">
    <property type="entry name" value="SOLUTE CARRIER FAMILY 5"/>
    <property type="match status" value="1"/>
</dbReference>
<dbReference type="Gene3D" id="1.20.1730.10">
    <property type="entry name" value="Sodium/glucose cotransporter"/>
    <property type="match status" value="1"/>
</dbReference>
<proteinExistence type="inferred from homology"/>
<feature type="transmembrane region" description="Helical" evidence="6">
    <location>
        <begin position="362"/>
        <end position="380"/>
    </location>
</feature>
<dbReference type="PROSITE" id="PS50283">
    <property type="entry name" value="NA_SOLUT_SYMP_3"/>
    <property type="match status" value="1"/>
</dbReference>
<dbReference type="PANTHER" id="PTHR11819:SF77">
    <property type="entry name" value="SODIUM_GLUCOSE COTRANSPORT PROTEIN"/>
    <property type="match status" value="1"/>
</dbReference>
<feature type="transmembrane region" description="Helical" evidence="6">
    <location>
        <begin position="76"/>
        <end position="95"/>
    </location>
</feature>
<evidence type="ECO:0008006" key="8">
    <source>
        <dbReference type="Google" id="ProtNLM"/>
    </source>
</evidence>
<feature type="transmembrane region" description="Helical" evidence="6">
    <location>
        <begin position="501"/>
        <end position="519"/>
    </location>
</feature>
<evidence type="ECO:0000256" key="5">
    <source>
        <dbReference type="ARBA" id="ARBA00023136"/>
    </source>
</evidence>
<organism evidence="7">
    <name type="scientific">marine metagenome</name>
    <dbReference type="NCBI Taxonomy" id="408172"/>
    <lineage>
        <taxon>unclassified sequences</taxon>
        <taxon>metagenomes</taxon>
        <taxon>ecological metagenomes</taxon>
    </lineage>
</organism>
<name>A0A381TBH6_9ZZZZ</name>
<sequence>MVATTFAVDTPLAVTGIIAQDGVAGNWIWWNGALGSMLSVLFFARLWRRAGILTDVAFVELRYSGQAAAVLRALRALYLGLPINCLIIGWVNLAMSKILSVTLGWDRLTAVFVGLALTGGYVSLSGLRGVVLADLFQFGIAIAGALAVAYFALSATGVESIAGLQDQLPGETFRFFPSLETTGGITEGTFALSVTAFIAFLGVQWWATWYPGQEPGGGGYLAQRMMSARNERHSLLATLWFTLAHYCVRPWPWILAGLAALLLYPNISDREAGYALLIRDYVPPGWRGLVLGGLVAAFMSTMSTQLNWGTSYLVHDVYERFVRPDADDAHYVRVARLTTLAVMLLSAAVTMYLDTVRQAWEFILESGAGIGLVLILRWYWWRVNAWSEISAMIAPVIGLAWLSLFTSVTFPHSLIVLVGWTTGCWLTVTWLTPAEPNATLVAFYKRVRPGGPGWTHVASLAGMPPPASVGGQLLDWAAGVVLVYATLFGTGATLLHGPWKGAPWLAVAVAAGAILYHRFTKQDWSAIIDQDAAVRRAVVAKT</sequence>
<protein>
    <recommendedName>
        <fullName evidence="8">Sodium:proline symporter</fullName>
    </recommendedName>
</protein>
<dbReference type="CDD" id="cd11477">
    <property type="entry name" value="SLC5sbd_u1"/>
    <property type="match status" value="1"/>
</dbReference>
<evidence type="ECO:0000256" key="4">
    <source>
        <dbReference type="ARBA" id="ARBA00022989"/>
    </source>
</evidence>
<dbReference type="GO" id="GO:0005412">
    <property type="term" value="F:D-glucose:sodium symporter activity"/>
    <property type="evidence" value="ECO:0007669"/>
    <property type="project" value="TreeGrafter"/>
</dbReference>
<feature type="transmembrane region" description="Helical" evidence="6">
    <location>
        <begin position="107"/>
        <end position="124"/>
    </location>
</feature>
<keyword evidence="5 6" id="KW-0472">Membrane</keyword>
<feature type="transmembrane region" description="Helical" evidence="6">
    <location>
        <begin position="473"/>
        <end position="495"/>
    </location>
</feature>
<evidence type="ECO:0000256" key="1">
    <source>
        <dbReference type="ARBA" id="ARBA00004141"/>
    </source>
</evidence>
<feature type="transmembrane region" description="Helical" evidence="6">
    <location>
        <begin position="288"/>
        <end position="314"/>
    </location>
</feature>
<evidence type="ECO:0000256" key="6">
    <source>
        <dbReference type="SAM" id="Phobius"/>
    </source>
</evidence>
<dbReference type="EMBL" id="UINC01004322">
    <property type="protein sequence ID" value="SVA13460.1"/>
    <property type="molecule type" value="Genomic_DNA"/>
</dbReference>